<evidence type="ECO:0000313" key="6">
    <source>
        <dbReference type="Proteomes" id="UP000648239"/>
    </source>
</evidence>
<dbReference type="Pfam" id="PF07687">
    <property type="entry name" value="M20_dimer"/>
    <property type="match status" value="1"/>
</dbReference>
<dbReference type="GO" id="GO:0046872">
    <property type="term" value="F:metal ion binding"/>
    <property type="evidence" value="ECO:0007669"/>
    <property type="project" value="UniProtKB-KW"/>
</dbReference>
<dbReference type="SUPFAM" id="SSF53187">
    <property type="entry name" value="Zn-dependent exopeptidases"/>
    <property type="match status" value="1"/>
</dbReference>
<evidence type="ECO:0000256" key="3">
    <source>
        <dbReference type="ARBA" id="ARBA00022801"/>
    </source>
</evidence>
<dbReference type="PANTHER" id="PTHR43270:SF12">
    <property type="entry name" value="SUCCINYL-DIAMINOPIMELATE DESUCCINYLASE"/>
    <property type="match status" value="1"/>
</dbReference>
<keyword evidence="1" id="KW-0645">Protease</keyword>
<gene>
    <name evidence="5" type="ORF">IFK94_02925</name>
</gene>
<keyword evidence="3" id="KW-0378">Hydrolase</keyword>
<dbReference type="AlphaFoldDB" id="A0A8J6Y0K4"/>
<evidence type="ECO:0000313" key="5">
    <source>
        <dbReference type="EMBL" id="MBD3867054.1"/>
    </source>
</evidence>
<evidence type="ECO:0000259" key="4">
    <source>
        <dbReference type="Pfam" id="PF07687"/>
    </source>
</evidence>
<dbReference type="GO" id="GO:0008233">
    <property type="term" value="F:peptidase activity"/>
    <property type="evidence" value="ECO:0007669"/>
    <property type="project" value="UniProtKB-KW"/>
</dbReference>
<dbReference type="NCBIfam" id="NF005914">
    <property type="entry name" value="PRK07907.1"/>
    <property type="match status" value="1"/>
</dbReference>
<dbReference type="Proteomes" id="UP000648239">
    <property type="component" value="Unassembled WGS sequence"/>
</dbReference>
<dbReference type="Pfam" id="PF01546">
    <property type="entry name" value="Peptidase_M20"/>
    <property type="match status" value="1"/>
</dbReference>
<dbReference type="Gene3D" id="3.40.630.10">
    <property type="entry name" value="Zn peptidases"/>
    <property type="match status" value="1"/>
</dbReference>
<dbReference type="InterPro" id="IPR002933">
    <property type="entry name" value="Peptidase_M20"/>
</dbReference>
<organism evidence="5 6">
    <name type="scientific">Candidatus Polarisedimenticola svalbardensis</name>
    <dbReference type="NCBI Taxonomy" id="2886004"/>
    <lineage>
        <taxon>Bacteria</taxon>
        <taxon>Pseudomonadati</taxon>
        <taxon>Acidobacteriota</taxon>
        <taxon>Candidatus Polarisedimenticolia</taxon>
        <taxon>Candidatus Polarisedimenticolales</taxon>
        <taxon>Candidatus Polarisedimenticolaceae</taxon>
        <taxon>Candidatus Polarisedimenticola</taxon>
    </lineage>
</organism>
<dbReference type="CDD" id="cd05680">
    <property type="entry name" value="M20_dipept_like"/>
    <property type="match status" value="1"/>
</dbReference>
<dbReference type="NCBIfam" id="NF006579">
    <property type="entry name" value="PRK09104.1"/>
    <property type="match status" value="1"/>
</dbReference>
<proteinExistence type="predicted"/>
<protein>
    <submittedName>
        <fullName evidence="5">Dipeptidase</fullName>
    </submittedName>
</protein>
<keyword evidence="2" id="KW-0479">Metal-binding</keyword>
<name>A0A8J6Y0K4_9BACT</name>
<dbReference type="InterPro" id="IPR011650">
    <property type="entry name" value="Peptidase_M20_dimer"/>
</dbReference>
<accession>A0A8J6Y0K4</accession>
<dbReference type="PANTHER" id="PTHR43270">
    <property type="entry name" value="BETA-ALA-HIS DIPEPTIDASE"/>
    <property type="match status" value="1"/>
</dbReference>
<dbReference type="InterPro" id="IPR051458">
    <property type="entry name" value="Cyt/Met_Dipeptidase"/>
</dbReference>
<sequence>MNPAIQYVRDNRKRHLDQLTELLRIPSISTDPEKKKAIGQAADWVSSRLKEAGCTKVKIHKTAGHPIVYGEWLGAPGKPTLLVYGHYDVQPVDPLELWHTPPFEPTLRDEKLYARGASDDKGQVIIHVNALEAHLQTTGSCPVNLKFVIEGEEEIGSPHLDPFIGENSKMLACDAVVVSDTAMFAKGVPSICYGLRGLAYLQIDLTGTDSDLHSGTFGGAVVNPANALVAMLASLKDANGKIKIPGFYDNVRKLKAKERKAFASLPHSDSRYKKALGAPALFGEKGYTTLERTYARPSLDINGIWSGFTGEGAKTVIPAKAHAKISMRLVPDQTAKEIARKVKKHLKAIAPKSVKIEVTPLHGGEAWLADTDHPALAAAGRAMKGAFGRKPVFVREGGSIPVVGTFADVLKVPCVLLGVGLNEDNIHAPNEKMDLDQFYRGNEAAVLLFEEMGAGTPGGKKKKK</sequence>
<evidence type="ECO:0000256" key="1">
    <source>
        <dbReference type="ARBA" id="ARBA00022670"/>
    </source>
</evidence>
<dbReference type="NCBIfam" id="NF006053">
    <property type="entry name" value="PRK08201.1"/>
    <property type="match status" value="1"/>
</dbReference>
<dbReference type="GO" id="GO:0006508">
    <property type="term" value="P:proteolysis"/>
    <property type="evidence" value="ECO:0007669"/>
    <property type="project" value="UniProtKB-KW"/>
</dbReference>
<dbReference type="Gene3D" id="3.30.70.360">
    <property type="match status" value="1"/>
</dbReference>
<feature type="domain" description="Peptidase M20 dimerisation" evidence="4">
    <location>
        <begin position="193"/>
        <end position="352"/>
    </location>
</feature>
<dbReference type="EMBL" id="JACXWD010000005">
    <property type="protein sequence ID" value="MBD3867054.1"/>
    <property type="molecule type" value="Genomic_DNA"/>
</dbReference>
<reference evidence="5 6" key="1">
    <citation type="submission" date="2020-08" db="EMBL/GenBank/DDBJ databases">
        <title>Acidobacteriota in marine sediments use diverse sulfur dissimilation pathways.</title>
        <authorList>
            <person name="Wasmund K."/>
        </authorList>
    </citation>
    <scope>NUCLEOTIDE SEQUENCE [LARGE SCALE GENOMIC DNA]</scope>
    <source>
        <strain evidence="5">MAG AM4</strain>
    </source>
</reference>
<evidence type="ECO:0000256" key="2">
    <source>
        <dbReference type="ARBA" id="ARBA00022723"/>
    </source>
</evidence>
<comment type="caution">
    <text evidence="5">The sequence shown here is derived from an EMBL/GenBank/DDBJ whole genome shotgun (WGS) entry which is preliminary data.</text>
</comment>